<dbReference type="Pfam" id="PF15928">
    <property type="entry name" value="DUF4746"/>
    <property type="match status" value="1"/>
</dbReference>
<dbReference type="PROSITE" id="PS51352">
    <property type="entry name" value="THIOREDOXIN_2"/>
    <property type="match status" value="1"/>
</dbReference>
<dbReference type="SUPFAM" id="SSF52833">
    <property type="entry name" value="Thioredoxin-like"/>
    <property type="match status" value="1"/>
</dbReference>
<dbReference type="InterPro" id="IPR051766">
    <property type="entry name" value="TXND_domain-containing"/>
</dbReference>
<dbReference type="InterPro" id="IPR013766">
    <property type="entry name" value="Thioredoxin_domain"/>
</dbReference>
<proteinExistence type="predicted"/>
<feature type="compositionally biased region" description="Acidic residues" evidence="1">
    <location>
        <begin position="526"/>
        <end position="553"/>
    </location>
</feature>
<reference evidence="3 4" key="1">
    <citation type="journal article" date="2024" name="Insects">
        <title>An Improved Chromosome-Level Genome Assembly of the Firefly Pyrocoelia pectoralis.</title>
        <authorList>
            <person name="Fu X."/>
            <person name="Meyer-Rochow V.B."/>
            <person name="Ballantyne L."/>
            <person name="Zhu X."/>
        </authorList>
    </citation>
    <scope>NUCLEOTIDE SEQUENCE [LARGE SCALE GENOMIC DNA]</scope>
    <source>
        <strain evidence="3">XCY_ONT2</strain>
    </source>
</reference>
<dbReference type="Proteomes" id="UP001329430">
    <property type="component" value="Chromosome 3"/>
</dbReference>
<dbReference type="EMBL" id="JAVRBK010000003">
    <property type="protein sequence ID" value="KAK5647084.1"/>
    <property type="molecule type" value="Genomic_DNA"/>
</dbReference>
<name>A0AAN7VMY8_9COLE</name>
<dbReference type="PANTHER" id="PTHR46135">
    <property type="entry name" value="NME/NM23 FAMILY MEMBER 8"/>
    <property type="match status" value="1"/>
</dbReference>
<comment type="caution">
    <text evidence="3">The sequence shown here is derived from an EMBL/GenBank/DDBJ whole genome shotgun (WGS) entry which is preliminary data.</text>
</comment>
<evidence type="ECO:0000313" key="3">
    <source>
        <dbReference type="EMBL" id="KAK5647084.1"/>
    </source>
</evidence>
<evidence type="ECO:0000259" key="2">
    <source>
        <dbReference type="PROSITE" id="PS51352"/>
    </source>
</evidence>
<feature type="region of interest" description="Disordered" evidence="1">
    <location>
        <begin position="513"/>
        <end position="553"/>
    </location>
</feature>
<keyword evidence="4" id="KW-1185">Reference proteome</keyword>
<gene>
    <name evidence="3" type="ORF">RI129_005548</name>
</gene>
<sequence>MAGKKGQAQLQIEVATDEEWEKVLLKDGLLVVDVYSDWCGPCSAMLNNLKKIKLEIGGDNLHLVQAKCDLITDLERFRNKSEPTWMFIAQGEVVRLEFGANSPNLLTAIVEELDKEAQVKEGTRERTGWGITTLSADEQEQYDARHAVELEHLKIEEEKRQQMLYDRRLAVANVVLANLGKNGVIIAFPQAKDLLKPTLAELWDPTGFTVALTERPTFTEQILEELLYFAEVDFNEVDRADLLSGPTIVYLTKPSSNEFEGDVDDIVLKLIYGDMKEPPGSEGSPAQTMKGYIVVSKDEKTKSDGSINALSSVAVSSATSIHASRSKMMSRSMVYSKVAINELSSTTMLEEAERIEVTGVWVPPNSLTRATAIKLFFPKVYDPIALPEPVPTPPHIAIAFDALKRRDVFETLNNYENSCMRFGYFDDDIPGKAKIIAKTNYGYDSLPSRVPGIKLVIQLSKKKSDAWCALAQLNPTYMSHNTVSGEEECKLFFPEGYDIAEDEVVERVVEVKKKKTKKGKKKDVAQADEEVVEPGVEEEGDEEEDDDEEPEDD</sequence>
<evidence type="ECO:0000313" key="4">
    <source>
        <dbReference type="Proteomes" id="UP001329430"/>
    </source>
</evidence>
<dbReference type="Pfam" id="PF00085">
    <property type="entry name" value="Thioredoxin"/>
    <property type="match status" value="1"/>
</dbReference>
<dbReference type="InterPro" id="IPR017937">
    <property type="entry name" value="Thioredoxin_CS"/>
</dbReference>
<dbReference type="PROSITE" id="PS00194">
    <property type="entry name" value="THIOREDOXIN_1"/>
    <property type="match status" value="1"/>
</dbReference>
<dbReference type="PANTHER" id="PTHR46135:SF3">
    <property type="entry name" value="NME_NM23 FAMILY MEMBER 8"/>
    <property type="match status" value="1"/>
</dbReference>
<evidence type="ECO:0000256" key="1">
    <source>
        <dbReference type="SAM" id="MobiDB-lite"/>
    </source>
</evidence>
<dbReference type="AlphaFoldDB" id="A0AAN7VMY8"/>
<dbReference type="InterPro" id="IPR036249">
    <property type="entry name" value="Thioredoxin-like_sf"/>
</dbReference>
<dbReference type="InterPro" id="IPR031827">
    <property type="entry name" value="DUF4746"/>
</dbReference>
<protein>
    <recommendedName>
        <fullName evidence="2">Thioredoxin domain-containing protein</fullName>
    </recommendedName>
</protein>
<accession>A0AAN7VMY8</accession>
<dbReference type="Gene3D" id="3.40.30.10">
    <property type="entry name" value="Glutaredoxin"/>
    <property type="match status" value="1"/>
</dbReference>
<organism evidence="3 4">
    <name type="scientific">Pyrocoelia pectoralis</name>
    <dbReference type="NCBI Taxonomy" id="417401"/>
    <lineage>
        <taxon>Eukaryota</taxon>
        <taxon>Metazoa</taxon>
        <taxon>Ecdysozoa</taxon>
        <taxon>Arthropoda</taxon>
        <taxon>Hexapoda</taxon>
        <taxon>Insecta</taxon>
        <taxon>Pterygota</taxon>
        <taxon>Neoptera</taxon>
        <taxon>Endopterygota</taxon>
        <taxon>Coleoptera</taxon>
        <taxon>Polyphaga</taxon>
        <taxon>Elateriformia</taxon>
        <taxon>Elateroidea</taxon>
        <taxon>Lampyridae</taxon>
        <taxon>Lampyrinae</taxon>
        <taxon>Pyrocoelia</taxon>
    </lineage>
</organism>
<feature type="domain" description="Thioredoxin" evidence="2">
    <location>
        <begin position="1"/>
        <end position="115"/>
    </location>
</feature>